<dbReference type="EMBL" id="QJKJ01008847">
    <property type="protein sequence ID" value="RDX78513.1"/>
    <property type="molecule type" value="Genomic_DNA"/>
</dbReference>
<feature type="non-terminal residue" evidence="1">
    <location>
        <position position="1"/>
    </location>
</feature>
<dbReference type="Proteomes" id="UP000257109">
    <property type="component" value="Unassembled WGS sequence"/>
</dbReference>
<dbReference type="OrthoDB" id="128382at2759"/>
<reference evidence="1" key="1">
    <citation type="submission" date="2018-05" db="EMBL/GenBank/DDBJ databases">
        <title>Draft genome of Mucuna pruriens seed.</title>
        <authorList>
            <person name="Nnadi N.E."/>
            <person name="Vos R."/>
            <person name="Hasami M.H."/>
            <person name="Devisetty U.K."/>
            <person name="Aguiy J.C."/>
        </authorList>
    </citation>
    <scope>NUCLEOTIDE SEQUENCE [LARGE SCALE GENOMIC DNA]</scope>
    <source>
        <strain evidence="1">JCA_2017</strain>
    </source>
</reference>
<name>A0A371FK52_MUCPR</name>
<dbReference type="AlphaFoldDB" id="A0A371FK52"/>
<keyword evidence="2" id="KW-1185">Reference proteome</keyword>
<evidence type="ECO:0008006" key="3">
    <source>
        <dbReference type="Google" id="ProtNLM"/>
    </source>
</evidence>
<proteinExistence type="predicted"/>
<accession>A0A371FK52</accession>
<evidence type="ECO:0000313" key="2">
    <source>
        <dbReference type="Proteomes" id="UP000257109"/>
    </source>
</evidence>
<sequence>MSFFMEIRKRKSTWRFSKDYIFIMKITRYAYLRRHCKYSNSLPEHEYRQSQGDYTLIIKHSCNSKLTLLLVYVDDMIIASDNEIEKLTLKEKMTTQFEMKRLSIPNKVSLSAKKKYLLDLLKEIGKLACKTSKAPIE</sequence>
<comment type="caution">
    <text evidence="1">The sequence shown here is derived from an EMBL/GenBank/DDBJ whole genome shotgun (WGS) entry which is preliminary data.</text>
</comment>
<protein>
    <recommendedName>
        <fullName evidence="3">Reverse transcriptase Ty1/copia-type domain-containing protein</fullName>
    </recommendedName>
</protein>
<evidence type="ECO:0000313" key="1">
    <source>
        <dbReference type="EMBL" id="RDX78513.1"/>
    </source>
</evidence>
<gene>
    <name evidence="1" type="ORF">CR513_41204</name>
</gene>
<organism evidence="1 2">
    <name type="scientific">Mucuna pruriens</name>
    <name type="common">Velvet bean</name>
    <name type="synonym">Dolichos pruriens</name>
    <dbReference type="NCBI Taxonomy" id="157652"/>
    <lineage>
        <taxon>Eukaryota</taxon>
        <taxon>Viridiplantae</taxon>
        <taxon>Streptophyta</taxon>
        <taxon>Embryophyta</taxon>
        <taxon>Tracheophyta</taxon>
        <taxon>Spermatophyta</taxon>
        <taxon>Magnoliopsida</taxon>
        <taxon>eudicotyledons</taxon>
        <taxon>Gunneridae</taxon>
        <taxon>Pentapetalae</taxon>
        <taxon>rosids</taxon>
        <taxon>fabids</taxon>
        <taxon>Fabales</taxon>
        <taxon>Fabaceae</taxon>
        <taxon>Papilionoideae</taxon>
        <taxon>50 kb inversion clade</taxon>
        <taxon>NPAAA clade</taxon>
        <taxon>indigoferoid/millettioid clade</taxon>
        <taxon>Phaseoleae</taxon>
        <taxon>Mucuna</taxon>
    </lineage>
</organism>